<name>A0A8J5YYY8_9ROSI</name>
<dbReference type="SUPFAM" id="SSF54236">
    <property type="entry name" value="Ubiquitin-like"/>
    <property type="match status" value="1"/>
</dbReference>
<dbReference type="SUPFAM" id="SSF46689">
    <property type="entry name" value="Homeodomain-like"/>
    <property type="match status" value="1"/>
</dbReference>
<proteinExistence type="predicted"/>
<dbReference type="GO" id="GO:0043565">
    <property type="term" value="F:sequence-specific DNA binding"/>
    <property type="evidence" value="ECO:0007669"/>
    <property type="project" value="UniProtKB-ARBA"/>
</dbReference>
<dbReference type="AlphaFoldDB" id="A0A8J5YYY8"/>
<dbReference type="Gene3D" id="1.10.246.220">
    <property type="match status" value="2"/>
</dbReference>
<organism evidence="4 5">
    <name type="scientific">Gossypium anomalum</name>
    <dbReference type="NCBI Taxonomy" id="47600"/>
    <lineage>
        <taxon>Eukaryota</taxon>
        <taxon>Viridiplantae</taxon>
        <taxon>Streptophyta</taxon>
        <taxon>Embryophyta</taxon>
        <taxon>Tracheophyta</taxon>
        <taxon>Spermatophyta</taxon>
        <taxon>Magnoliopsida</taxon>
        <taxon>eudicotyledons</taxon>
        <taxon>Gunneridae</taxon>
        <taxon>Pentapetalae</taxon>
        <taxon>rosids</taxon>
        <taxon>malvids</taxon>
        <taxon>Malvales</taxon>
        <taxon>Malvaceae</taxon>
        <taxon>Malvoideae</taxon>
        <taxon>Gossypium</taxon>
    </lineage>
</organism>
<dbReference type="InterPro" id="IPR029071">
    <property type="entry name" value="Ubiquitin-like_domsf"/>
</dbReference>
<protein>
    <recommendedName>
        <fullName evidence="3">Telomere repeat-binding protein 1-6-like ubiquitin-like domain-containing protein</fullName>
    </recommendedName>
</protein>
<reference evidence="4 5" key="1">
    <citation type="journal article" date="2021" name="bioRxiv">
        <title>The Gossypium anomalum genome as a resource for cotton improvement and evolutionary analysis of hybrid incompatibility.</title>
        <authorList>
            <person name="Grover C.E."/>
            <person name="Yuan D."/>
            <person name="Arick M.A."/>
            <person name="Miller E.R."/>
            <person name="Hu G."/>
            <person name="Peterson D.G."/>
            <person name="Wendel J.F."/>
            <person name="Udall J.A."/>
        </authorList>
    </citation>
    <scope>NUCLEOTIDE SEQUENCE [LARGE SCALE GENOMIC DNA]</scope>
    <source>
        <strain evidence="4">JFW-Udall</strain>
        <tissue evidence="4">Leaf</tissue>
    </source>
</reference>
<dbReference type="Pfam" id="PF23603">
    <property type="entry name" value="Ubiquitin_TPR1"/>
    <property type="match status" value="1"/>
</dbReference>
<dbReference type="InterPro" id="IPR009057">
    <property type="entry name" value="Homeodomain-like_sf"/>
</dbReference>
<keyword evidence="5" id="KW-1185">Reference proteome</keyword>
<dbReference type="OrthoDB" id="2020981at2759"/>
<dbReference type="CDD" id="cd11660">
    <property type="entry name" value="SANT_TRF"/>
    <property type="match status" value="1"/>
</dbReference>
<feature type="domain" description="Telomere repeat-binding protein 1-6-like ubiquitin-like" evidence="3">
    <location>
        <begin position="407"/>
        <end position="475"/>
    </location>
</feature>
<gene>
    <name evidence="4" type="ORF">CXB51_015907</name>
</gene>
<evidence type="ECO:0000256" key="1">
    <source>
        <dbReference type="ARBA" id="ARBA00023125"/>
    </source>
</evidence>
<evidence type="ECO:0000256" key="2">
    <source>
        <dbReference type="SAM" id="MobiDB-lite"/>
    </source>
</evidence>
<accession>A0A8J5YYY8</accession>
<feature type="compositionally biased region" description="Basic residues" evidence="2">
    <location>
        <begin position="710"/>
        <end position="723"/>
    </location>
</feature>
<dbReference type="EMBL" id="JAHUZN010000006">
    <property type="protein sequence ID" value="KAG8490410.1"/>
    <property type="molecule type" value="Genomic_DNA"/>
</dbReference>
<dbReference type="InterPro" id="IPR057625">
    <property type="entry name" value="TPR1-6-like_ubiquitin"/>
</dbReference>
<comment type="caution">
    <text evidence="4">The sequence shown here is derived from an EMBL/GenBank/DDBJ whole genome shotgun (WGS) entry which is preliminary data.</text>
</comment>
<keyword evidence="1" id="KW-0238">DNA-binding</keyword>
<evidence type="ECO:0000313" key="4">
    <source>
        <dbReference type="EMBL" id="KAG8490410.1"/>
    </source>
</evidence>
<dbReference type="InterPro" id="IPR031105">
    <property type="entry name" value="TRP_plant"/>
</dbReference>
<evidence type="ECO:0000313" key="5">
    <source>
        <dbReference type="Proteomes" id="UP000701853"/>
    </source>
</evidence>
<dbReference type="PANTHER" id="PTHR21717:SF73">
    <property type="entry name" value="TELOMERE-BINDING PROTEIN, PUTATIVE-RELATED"/>
    <property type="match status" value="1"/>
</dbReference>
<feature type="region of interest" description="Disordered" evidence="2">
    <location>
        <begin position="710"/>
        <end position="735"/>
    </location>
</feature>
<dbReference type="PANTHER" id="PTHR21717">
    <property type="entry name" value="TELOMERIC REPEAT BINDING PROTEIN"/>
    <property type="match status" value="1"/>
</dbReference>
<sequence length="746" mass="84300">MVFKKRLDYGFNAFNVHDVPRAPRSMRRRSQSKWTVEESQFCAFEMLASLAGKLLQESESSASSNASEGHECDSIGKNCFKQEIQYEDKPLKPKCFEQGRCEASVAASELTTENGDDSKDFRCAENNAILECTLTKKDPACSEEINGDLKYGSFPGNVDGHSPYFGESYNGKTENAFKQERDPTGLETQALNIANKGPSKDPVKFDRVVKLLSRQDPVPSVPFTRRRNDIKLGSRDDEENFSRFKRLSKRFKASRPPTRIGDRRIRKLLTSKYRKVATKLKDFEHSRFGGKRPLYRKRKTYYNYHRCQYDTLYKQRKIFDRKSVTSSPEKDMNGDKCSTAAMSDRGASLLQFLWDIIRVYRSSLIKHPTSSRILVVQMAFDRLLHVTCIYFLLWFWGMSYLDLFSCTVKFSIKSFRIPELYIEVPETATVGSLKRTVMEAVTALIGGGIGVGLLLQGKNVRDDSRTLSQAGISCDDNLDALGFTLEPGPAKSPPTMCSEEPPLLLSNDATPQNLTSSPATPAVNTGTPNCTPNLPLLTNSENPATDHEPVSSKTDMPTDQSLLESRALVLVPVPATNVEALTAVAVNQKFQKSELARRRIWRPFSISEVEALVQAVEEIGTGRWRDVKLRAFESADHRTYVNLKVTLLIFFFSFLFNEEIWAMNGTYHDKWKTLVHTAKISPQQRRGDPVPQELLDRVLVAHAYWAQHQAKKQQSKHHHHRHGTPSITDTTEADRKGVARVPIGTM</sequence>
<feature type="compositionally biased region" description="Polar residues" evidence="2">
    <location>
        <begin position="507"/>
        <end position="543"/>
    </location>
</feature>
<evidence type="ECO:0000259" key="3">
    <source>
        <dbReference type="Pfam" id="PF23603"/>
    </source>
</evidence>
<dbReference type="Proteomes" id="UP000701853">
    <property type="component" value="Chromosome 6"/>
</dbReference>
<feature type="region of interest" description="Disordered" evidence="2">
    <location>
        <begin position="489"/>
        <end position="557"/>
    </location>
</feature>